<dbReference type="Proteomes" id="UP000193978">
    <property type="component" value="Chromosome"/>
</dbReference>
<organism evidence="3 4">
    <name type="scientific">Methylocystis bryophila</name>
    <dbReference type="NCBI Taxonomy" id="655015"/>
    <lineage>
        <taxon>Bacteria</taxon>
        <taxon>Pseudomonadati</taxon>
        <taxon>Pseudomonadota</taxon>
        <taxon>Alphaproteobacteria</taxon>
        <taxon>Hyphomicrobiales</taxon>
        <taxon>Methylocystaceae</taxon>
        <taxon>Methylocystis</taxon>
    </lineage>
</organism>
<proteinExistence type="predicted"/>
<feature type="compositionally biased region" description="Low complexity" evidence="1">
    <location>
        <begin position="305"/>
        <end position="321"/>
    </location>
</feature>
<dbReference type="Pfam" id="PF19660">
    <property type="entry name" value="DUF6163"/>
    <property type="match status" value="1"/>
</dbReference>
<keyword evidence="2" id="KW-0472">Membrane</keyword>
<feature type="transmembrane region" description="Helical" evidence="2">
    <location>
        <begin position="99"/>
        <end position="116"/>
    </location>
</feature>
<feature type="compositionally biased region" description="Basic and acidic residues" evidence="1">
    <location>
        <begin position="239"/>
        <end position="257"/>
    </location>
</feature>
<dbReference type="EMBL" id="CP019948">
    <property type="protein sequence ID" value="ARN80419.1"/>
    <property type="molecule type" value="Genomic_DNA"/>
</dbReference>
<dbReference type="InterPro" id="IPR046161">
    <property type="entry name" value="DUF6163"/>
</dbReference>
<dbReference type="AlphaFoldDB" id="A0A1W6MSF6"/>
<dbReference type="KEGG" id="mbry:B1812_04265"/>
<evidence type="ECO:0000313" key="3">
    <source>
        <dbReference type="EMBL" id="ARN80419.1"/>
    </source>
</evidence>
<name>A0A1W6MSF6_9HYPH</name>
<feature type="transmembrane region" description="Helical" evidence="2">
    <location>
        <begin position="122"/>
        <end position="141"/>
    </location>
</feature>
<evidence type="ECO:0000256" key="1">
    <source>
        <dbReference type="SAM" id="MobiDB-lite"/>
    </source>
</evidence>
<evidence type="ECO:0000256" key="2">
    <source>
        <dbReference type="SAM" id="Phobius"/>
    </source>
</evidence>
<gene>
    <name evidence="3" type="ORF">B1812_04265</name>
</gene>
<reference evidence="3 4" key="1">
    <citation type="submission" date="2017-02" db="EMBL/GenBank/DDBJ databases">
        <authorList>
            <person name="Peterson S.W."/>
        </authorList>
    </citation>
    <scope>NUCLEOTIDE SEQUENCE [LARGE SCALE GENOMIC DNA]</scope>
    <source>
        <strain evidence="3 4">S285</strain>
    </source>
</reference>
<evidence type="ECO:0000313" key="4">
    <source>
        <dbReference type="Proteomes" id="UP000193978"/>
    </source>
</evidence>
<feature type="region of interest" description="Disordered" evidence="1">
    <location>
        <begin position="191"/>
        <end position="321"/>
    </location>
</feature>
<keyword evidence="2" id="KW-1133">Transmembrane helix</keyword>
<keyword evidence="2" id="KW-0812">Transmembrane</keyword>
<protein>
    <submittedName>
        <fullName evidence="3">Uncharacterized protein</fullName>
    </submittedName>
</protein>
<accession>A0A1W6MSF6</accession>
<sequence>MADFSNGDDSDDPYRAIRIGEPGAAGEATKWGLLLTRFMRLIAAFWLIQGLAQWRVVLMSPQSIFDAMPQPAAVAVVFFGVADLVAGVGLWLATPWGGVLWLLIASAQIFVAAGMPNFFSGGYYLIAVDLVLIMLYFILTFEAGRDFEAKKVLDQRQRRRASILRQTGAPPPETLGATLMRHLEAIPFIGPRPSAKKAAPPPSPSEPIKPRPASAPLPSATRANGAPAPKEPARTPMDTGDKRLAHAPDQAALERKRSSAKNGIGSKELERAAGEPPVRAFSQRAPQQSTKPVDPNAVARQGVTKPSAPAKSGSPSKGEGS</sequence>
<feature type="transmembrane region" description="Helical" evidence="2">
    <location>
        <begin position="72"/>
        <end position="92"/>
    </location>
</feature>
<dbReference type="STRING" id="655015.B1812_04265"/>
<feature type="transmembrane region" description="Helical" evidence="2">
    <location>
        <begin position="38"/>
        <end position="57"/>
    </location>
</feature>
<keyword evidence="4" id="KW-1185">Reference proteome</keyword>
<dbReference type="RefSeq" id="WP_245300053.1">
    <property type="nucleotide sequence ID" value="NZ_AP027149.1"/>
</dbReference>